<proteinExistence type="predicted"/>
<dbReference type="AlphaFoldDB" id="A0A5C3QIY6"/>
<evidence type="ECO:0000313" key="2">
    <source>
        <dbReference type="EMBL" id="TFL01973.1"/>
    </source>
</evidence>
<organism evidence="2 3">
    <name type="scientific">Pterulicium gracile</name>
    <dbReference type="NCBI Taxonomy" id="1884261"/>
    <lineage>
        <taxon>Eukaryota</taxon>
        <taxon>Fungi</taxon>
        <taxon>Dikarya</taxon>
        <taxon>Basidiomycota</taxon>
        <taxon>Agaricomycotina</taxon>
        <taxon>Agaricomycetes</taxon>
        <taxon>Agaricomycetidae</taxon>
        <taxon>Agaricales</taxon>
        <taxon>Pleurotineae</taxon>
        <taxon>Pterulaceae</taxon>
        <taxon>Pterulicium</taxon>
    </lineage>
</organism>
<feature type="region of interest" description="Disordered" evidence="1">
    <location>
        <begin position="816"/>
        <end position="835"/>
    </location>
</feature>
<name>A0A5C3QIY6_9AGAR</name>
<keyword evidence="3" id="KW-1185">Reference proteome</keyword>
<reference evidence="2 3" key="1">
    <citation type="journal article" date="2019" name="Nat. Ecol. Evol.">
        <title>Megaphylogeny resolves global patterns of mushroom evolution.</title>
        <authorList>
            <person name="Varga T."/>
            <person name="Krizsan K."/>
            <person name="Foldi C."/>
            <person name="Dima B."/>
            <person name="Sanchez-Garcia M."/>
            <person name="Sanchez-Ramirez S."/>
            <person name="Szollosi G.J."/>
            <person name="Szarkandi J.G."/>
            <person name="Papp V."/>
            <person name="Albert L."/>
            <person name="Andreopoulos W."/>
            <person name="Angelini C."/>
            <person name="Antonin V."/>
            <person name="Barry K.W."/>
            <person name="Bougher N.L."/>
            <person name="Buchanan P."/>
            <person name="Buyck B."/>
            <person name="Bense V."/>
            <person name="Catcheside P."/>
            <person name="Chovatia M."/>
            <person name="Cooper J."/>
            <person name="Damon W."/>
            <person name="Desjardin D."/>
            <person name="Finy P."/>
            <person name="Geml J."/>
            <person name="Haridas S."/>
            <person name="Hughes K."/>
            <person name="Justo A."/>
            <person name="Karasinski D."/>
            <person name="Kautmanova I."/>
            <person name="Kiss B."/>
            <person name="Kocsube S."/>
            <person name="Kotiranta H."/>
            <person name="LaButti K.M."/>
            <person name="Lechner B.E."/>
            <person name="Liimatainen K."/>
            <person name="Lipzen A."/>
            <person name="Lukacs Z."/>
            <person name="Mihaltcheva S."/>
            <person name="Morgado L.N."/>
            <person name="Niskanen T."/>
            <person name="Noordeloos M.E."/>
            <person name="Ohm R.A."/>
            <person name="Ortiz-Santana B."/>
            <person name="Ovrebo C."/>
            <person name="Racz N."/>
            <person name="Riley R."/>
            <person name="Savchenko A."/>
            <person name="Shiryaev A."/>
            <person name="Soop K."/>
            <person name="Spirin V."/>
            <person name="Szebenyi C."/>
            <person name="Tomsovsky M."/>
            <person name="Tulloss R.E."/>
            <person name="Uehling J."/>
            <person name="Grigoriev I.V."/>
            <person name="Vagvolgyi C."/>
            <person name="Papp T."/>
            <person name="Martin F.M."/>
            <person name="Miettinen O."/>
            <person name="Hibbett D.S."/>
            <person name="Nagy L.G."/>
        </authorList>
    </citation>
    <scope>NUCLEOTIDE SEQUENCE [LARGE SCALE GENOMIC DNA]</scope>
    <source>
        <strain evidence="2 3">CBS 309.79</strain>
    </source>
</reference>
<feature type="compositionally biased region" description="Pro residues" evidence="1">
    <location>
        <begin position="304"/>
        <end position="318"/>
    </location>
</feature>
<feature type="region of interest" description="Disordered" evidence="1">
    <location>
        <begin position="31"/>
        <end position="127"/>
    </location>
</feature>
<feature type="region of interest" description="Disordered" evidence="1">
    <location>
        <begin position="846"/>
        <end position="943"/>
    </location>
</feature>
<feature type="compositionally biased region" description="Low complexity" evidence="1">
    <location>
        <begin position="894"/>
        <end position="932"/>
    </location>
</feature>
<evidence type="ECO:0000313" key="3">
    <source>
        <dbReference type="Proteomes" id="UP000305067"/>
    </source>
</evidence>
<gene>
    <name evidence="2" type="ORF">BDV98DRAFT_603954</name>
</gene>
<evidence type="ECO:0000256" key="1">
    <source>
        <dbReference type="SAM" id="MobiDB-lite"/>
    </source>
</evidence>
<feature type="compositionally biased region" description="Acidic residues" evidence="1">
    <location>
        <begin position="523"/>
        <end position="542"/>
    </location>
</feature>
<dbReference type="EMBL" id="ML178823">
    <property type="protein sequence ID" value="TFL01973.1"/>
    <property type="molecule type" value="Genomic_DNA"/>
</dbReference>
<feature type="compositionally biased region" description="Polar residues" evidence="1">
    <location>
        <begin position="825"/>
        <end position="835"/>
    </location>
</feature>
<feature type="compositionally biased region" description="Low complexity" evidence="1">
    <location>
        <begin position="375"/>
        <end position="392"/>
    </location>
</feature>
<feature type="region of interest" description="Disordered" evidence="1">
    <location>
        <begin position="213"/>
        <end position="327"/>
    </location>
</feature>
<feature type="region of interest" description="Disordered" evidence="1">
    <location>
        <begin position="438"/>
        <end position="549"/>
    </location>
</feature>
<dbReference type="Proteomes" id="UP000305067">
    <property type="component" value="Unassembled WGS sequence"/>
</dbReference>
<feature type="region of interest" description="Disordered" evidence="1">
    <location>
        <begin position="695"/>
        <end position="755"/>
    </location>
</feature>
<feature type="compositionally biased region" description="Pro residues" evidence="1">
    <location>
        <begin position="365"/>
        <end position="374"/>
    </location>
</feature>
<protein>
    <submittedName>
        <fullName evidence="2">Uncharacterized protein</fullName>
    </submittedName>
</protein>
<feature type="region of interest" description="Disordered" evidence="1">
    <location>
        <begin position="363"/>
        <end position="392"/>
    </location>
</feature>
<accession>A0A5C3QIY6</accession>
<dbReference type="OrthoDB" id="3266602at2759"/>
<sequence length="1068" mass="115711">MSSIASPRSDTYPSEALMNDAHIVSMNQVVSQGDTIPPPPVSDNASQNLNGARDSEPRQTPVIPPLPKDHSTHTSAPNPYPGPMHSVSPPLQHHANPPHTSGQNPYPRPLPSVSPSFQHRADPPRMFKPHFNARGELIVPIHLSSPPLVPAAQRLPERYDPMHSQQQRMAVQICMRFGCGAVLLPSRGEIGANANQSGLCNRCAQQMGINRAGSMMSRPEPSWGVQSGPRKKRRVSAPIDKVPVSTLRRPPQPIAPLGRSPNEGVSEPLRDQDLQGMQIPLAPGPSVPHKQRRQVSHNVLSRPPGLPISPHIHPPTDPPEPRSASKRQCERCGQGLLPNRHAGRCLSCVSAQFKVFMRRIEKSPEPVPSPPPVVPIERAPSSDTTSATSKTSLKICIKRPKASNALPAVATSSSLLSAPTPVPQEVAPAVGVELPDQRSTTAFGTEPRGGTPLQAVEREDPMQASDTNPVPETEAEHSTHKPSVCEAASTALSTPASPPPTNQVPDLVDGGLSDLSNLTDLSATDDESDEDEDDSESEESDDGSVSSAQLTGLKIRLPAKIYFDVAKQLKSQPAPSLDPSRRCSFRKCPNLLPPVQDHRWKICERCREDQRLYQRARLGRNGRKMISPRILSNSDDEATDLTSQSDSIGLGQAASMLLEDEESPMVPESTDGQPMEGVETLDQVEMATQMMDQDPDQTPLELEYPPETNDTVEPDGRDPSSSPELPLRSIRPPKVRRQTRVASYPHPSSIHQGPVIRTNYPPYGHAEQFILLFKAQLLDFLQAQALYMSYHYKREKEAVNAPTPIPAIELPSANVQEGAREPEAQTGNDPQASSLQAEALQIPNTGTEAEPTVKGGADSADSANVHSERSPVLTPISPDLLSPRALDPSPQAPSGHPSANLPSSSSPGSPTLSSSVPSSSATSTSSASNSVPCTTSPKPRRKRSFMDAAEFGFDGEFSIVAPEFTLKNPTQEQEVEKYISELKTTVQEQTGVMFEKSVRAPILEFEGLINRFRCNHEVAVFMAPPDAEGRQPCARKVMTGELEIAVLVDRSHPLLCGRKTVVRFRLKG</sequence>